<evidence type="ECO:0000256" key="2">
    <source>
        <dbReference type="ARBA" id="ARBA00022679"/>
    </source>
</evidence>
<protein>
    <recommendedName>
        <fullName evidence="1">D-inositol 3-phosphate glycosyltransferase</fullName>
    </recommendedName>
</protein>
<dbReference type="Gene3D" id="3.40.50.2000">
    <property type="entry name" value="Glycogen Phosphorylase B"/>
    <property type="match status" value="2"/>
</dbReference>
<proteinExistence type="predicted"/>
<dbReference type="AlphaFoldDB" id="A0A1Y1RN62"/>
<dbReference type="GO" id="GO:0016757">
    <property type="term" value="F:glycosyltransferase activity"/>
    <property type="evidence" value="ECO:0007669"/>
    <property type="project" value="InterPro"/>
</dbReference>
<dbReference type="PANTHER" id="PTHR45947:SF3">
    <property type="entry name" value="SULFOQUINOVOSYL TRANSFERASE SQD2"/>
    <property type="match status" value="1"/>
</dbReference>
<reference evidence="4 5" key="1">
    <citation type="submission" date="2016-05" db="EMBL/GenBank/DDBJ databases">
        <title>Draft genome sequence of a porcine commensal Rothia nasimurium.</title>
        <authorList>
            <person name="Gaiser R.A."/>
            <person name="Van Baarlen P."/>
            <person name="Wells J.M."/>
        </authorList>
    </citation>
    <scope>NUCLEOTIDE SEQUENCE [LARGE SCALE GENOMIC DNA]</scope>
    <source>
        <strain evidence="4 5">PT-32</strain>
    </source>
</reference>
<accession>A0A1Y1RN62</accession>
<dbReference type="InterPro" id="IPR001296">
    <property type="entry name" value="Glyco_trans_1"/>
</dbReference>
<dbReference type="SUPFAM" id="SSF53756">
    <property type="entry name" value="UDP-Glycosyltransferase/glycogen phosphorylase"/>
    <property type="match status" value="1"/>
</dbReference>
<dbReference type="PANTHER" id="PTHR45947">
    <property type="entry name" value="SULFOQUINOVOSYL TRANSFERASE SQD2"/>
    <property type="match status" value="1"/>
</dbReference>
<keyword evidence="2 4" id="KW-0808">Transferase</keyword>
<dbReference type="OrthoDB" id="9801573at2"/>
<comment type="caution">
    <text evidence="4">The sequence shown here is derived from an EMBL/GenBank/DDBJ whole genome shotgun (WGS) entry which is preliminary data.</text>
</comment>
<dbReference type="Proteomes" id="UP000192359">
    <property type="component" value="Unassembled WGS sequence"/>
</dbReference>
<sequence length="394" mass="44574">MRPEKHQLTSERYPLAIAHDYLTQRGGAERVVLALHKAFPEAPIYTTLYDPDNTYPEFKNCTVITSPLNRVRLFRKDHRLALPFLPYFSGRLKVDAERSLVSTTGWAHGFDLPAQSFIYCHSPARWIYLTDQYIGHRINKGLARTFKMMRPFLRWWDRQAANRHPHYVANSSTIQQRIFDVYGKRTDIIFPPYSISEEGLQEPIPGLEDFMADGYFIIVSRLLPYKNVQQAVEAFAGLNQKLLVVGAGPMMDELQALASSNVAFASNISDEQMQYAYAHATALIAVSHEDFGITPLEGGAFGKPTIALKAGGFLDTIVDGVTGTFIKTPNAVDIRCAVENFDPSQFSSDAIRSHVEQFSEERFIREVKAHLERIKAIQKDEDLLSLMHNEPPAH</sequence>
<gene>
    <name evidence="4" type="ORF">A7979_06890</name>
</gene>
<evidence type="ECO:0000313" key="5">
    <source>
        <dbReference type="Proteomes" id="UP000192359"/>
    </source>
</evidence>
<name>A0A1Y1RN62_9MICC</name>
<dbReference type="RefSeq" id="WP_083093332.1">
    <property type="nucleotide sequence ID" value="NZ_LXWF01000043.1"/>
</dbReference>
<evidence type="ECO:0000259" key="3">
    <source>
        <dbReference type="Pfam" id="PF00534"/>
    </source>
</evidence>
<organism evidence="4 5">
    <name type="scientific">Rothia nasimurium</name>
    <dbReference type="NCBI Taxonomy" id="85336"/>
    <lineage>
        <taxon>Bacteria</taxon>
        <taxon>Bacillati</taxon>
        <taxon>Actinomycetota</taxon>
        <taxon>Actinomycetes</taxon>
        <taxon>Micrococcales</taxon>
        <taxon>Micrococcaceae</taxon>
        <taxon>Rothia</taxon>
    </lineage>
</organism>
<keyword evidence="5" id="KW-1185">Reference proteome</keyword>
<dbReference type="Pfam" id="PF00534">
    <property type="entry name" value="Glycos_transf_1"/>
    <property type="match status" value="1"/>
</dbReference>
<dbReference type="InterPro" id="IPR050194">
    <property type="entry name" value="Glycosyltransferase_grp1"/>
</dbReference>
<evidence type="ECO:0000256" key="1">
    <source>
        <dbReference type="ARBA" id="ARBA00021292"/>
    </source>
</evidence>
<feature type="domain" description="Glycosyl transferase family 1" evidence="3">
    <location>
        <begin position="214"/>
        <end position="335"/>
    </location>
</feature>
<evidence type="ECO:0000313" key="4">
    <source>
        <dbReference type="EMBL" id="ORC15457.1"/>
    </source>
</evidence>
<dbReference type="EMBL" id="LXWF01000043">
    <property type="protein sequence ID" value="ORC15457.1"/>
    <property type="molecule type" value="Genomic_DNA"/>
</dbReference>